<dbReference type="Pfam" id="PF02046">
    <property type="entry name" value="COX6A"/>
    <property type="match status" value="1"/>
</dbReference>
<evidence type="ECO:0000256" key="1">
    <source>
        <dbReference type="ARBA" id="ARBA00004273"/>
    </source>
</evidence>
<dbReference type="GO" id="GO:0005743">
    <property type="term" value="C:mitochondrial inner membrane"/>
    <property type="evidence" value="ECO:0007669"/>
    <property type="project" value="UniProtKB-SubCell"/>
</dbReference>
<dbReference type="PIRSF" id="PIRSF000277">
    <property type="entry name" value="COX6A1"/>
    <property type="match status" value="1"/>
</dbReference>
<evidence type="ECO:0000313" key="7">
    <source>
        <dbReference type="EMBL" id="KZP16842.1"/>
    </source>
</evidence>
<dbReference type="Gene3D" id="4.10.95.10">
    <property type="entry name" value="Cytochrome c oxidase, subunit VIa"/>
    <property type="match status" value="1"/>
</dbReference>
<dbReference type="GO" id="GO:0030234">
    <property type="term" value="F:enzyme regulator activity"/>
    <property type="evidence" value="ECO:0007669"/>
    <property type="project" value="TreeGrafter"/>
</dbReference>
<organism evidence="7 8">
    <name type="scientific">Athelia psychrophila</name>
    <dbReference type="NCBI Taxonomy" id="1759441"/>
    <lineage>
        <taxon>Eukaryota</taxon>
        <taxon>Fungi</taxon>
        <taxon>Dikarya</taxon>
        <taxon>Basidiomycota</taxon>
        <taxon>Agaricomycotina</taxon>
        <taxon>Agaricomycetes</taxon>
        <taxon>Agaricomycetidae</taxon>
        <taxon>Atheliales</taxon>
        <taxon>Atheliaceae</taxon>
        <taxon>Athelia</taxon>
    </lineage>
</organism>
<dbReference type="PANTHER" id="PTHR11504:SF0">
    <property type="entry name" value="CYTOCHROME C OXIDASE SUBUNIT"/>
    <property type="match status" value="1"/>
</dbReference>
<evidence type="ECO:0000256" key="3">
    <source>
        <dbReference type="ARBA" id="ARBA00022946"/>
    </source>
</evidence>
<dbReference type="EMBL" id="KV417589">
    <property type="protein sequence ID" value="KZP16842.1"/>
    <property type="molecule type" value="Genomic_DNA"/>
</dbReference>
<accession>A0A166FIP4</accession>
<keyword evidence="5" id="KW-0472">Membrane</keyword>
<gene>
    <name evidence="7" type="ORF">FIBSPDRAFT_793991</name>
</gene>
<evidence type="ECO:0000256" key="6">
    <source>
        <dbReference type="RuleBase" id="RU004396"/>
    </source>
</evidence>
<evidence type="ECO:0000256" key="2">
    <source>
        <dbReference type="ARBA" id="ARBA00022792"/>
    </source>
</evidence>
<evidence type="ECO:0000256" key="5">
    <source>
        <dbReference type="ARBA" id="ARBA00023136"/>
    </source>
</evidence>
<keyword evidence="4" id="KW-0496">Mitochondrion</keyword>
<evidence type="ECO:0000256" key="4">
    <source>
        <dbReference type="ARBA" id="ARBA00023128"/>
    </source>
</evidence>
<protein>
    <submittedName>
        <fullName evidence="7">X15341 cytochrome C oxidase subunit</fullName>
    </submittedName>
</protein>
<dbReference type="PANTHER" id="PTHR11504">
    <property type="entry name" value="CYTOCHROME C OXIDASE POLYPEPTIDE VIA"/>
    <property type="match status" value="1"/>
</dbReference>
<dbReference type="OrthoDB" id="5947505at2759"/>
<dbReference type="GO" id="GO:0006123">
    <property type="term" value="P:mitochondrial electron transport, cytochrome c to oxygen"/>
    <property type="evidence" value="ECO:0007669"/>
    <property type="project" value="TreeGrafter"/>
</dbReference>
<comment type="subcellular location">
    <subcellularLocation>
        <location evidence="1">Mitochondrion inner membrane</location>
    </subcellularLocation>
</comment>
<dbReference type="SUPFAM" id="SSF81411">
    <property type="entry name" value="Mitochondrial cytochrome c oxidase subunit VIa"/>
    <property type="match status" value="1"/>
</dbReference>
<keyword evidence="2" id="KW-0999">Mitochondrion inner membrane</keyword>
<reference evidence="7 8" key="1">
    <citation type="journal article" date="2016" name="Mol. Biol. Evol.">
        <title>Comparative Genomics of Early-Diverging Mushroom-Forming Fungi Provides Insights into the Origins of Lignocellulose Decay Capabilities.</title>
        <authorList>
            <person name="Nagy L.G."/>
            <person name="Riley R."/>
            <person name="Tritt A."/>
            <person name="Adam C."/>
            <person name="Daum C."/>
            <person name="Floudas D."/>
            <person name="Sun H."/>
            <person name="Yadav J.S."/>
            <person name="Pangilinan J."/>
            <person name="Larsson K.H."/>
            <person name="Matsuura K."/>
            <person name="Barry K."/>
            <person name="Labutti K."/>
            <person name="Kuo R."/>
            <person name="Ohm R.A."/>
            <person name="Bhattacharya S.S."/>
            <person name="Shirouzu T."/>
            <person name="Yoshinaga Y."/>
            <person name="Martin F.M."/>
            <person name="Grigoriev I.V."/>
            <person name="Hibbett D.S."/>
        </authorList>
    </citation>
    <scope>NUCLEOTIDE SEQUENCE [LARGE SCALE GENOMIC DNA]</scope>
    <source>
        <strain evidence="7 8">CBS 109695</strain>
    </source>
</reference>
<name>A0A166FIP4_9AGAM</name>
<proteinExistence type="inferred from homology"/>
<comment type="similarity">
    <text evidence="6">Belongs to the cytochrome c oxidase subunit 6A family.</text>
</comment>
<dbReference type="AlphaFoldDB" id="A0A166FIP4"/>
<dbReference type="InterPro" id="IPR036418">
    <property type="entry name" value="Cyt_c_oxidase_su6a_sf"/>
</dbReference>
<dbReference type="Proteomes" id="UP000076532">
    <property type="component" value="Unassembled WGS sequence"/>
</dbReference>
<keyword evidence="3" id="KW-0809">Transit peptide</keyword>
<dbReference type="STRING" id="436010.A0A166FIP4"/>
<sequence>MSFFVRGTLRSTARLAPRRARMYSEEIQPTMVKPTAEWQAQQDALTHHAAEAADLWRKISFYVCLPAILAGSIYVYNVEAKHKAHMDHLLEENDGVLPQPPAYEYLNRRVKPFPWGMNSLFYNPKVNRNMEE</sequence>
<keyword evidence="8" id="KW-1185">Reference proteome</keyword>
<evidence type="ECO:0000313" key="8">
    <source>
        <dbReference type="Proteomes" id="UP000076532"/>
    </source>
</evidence>
<dbReference type="InterPro" id="IPR001349">
    <property type="entry name" value="Cyt_c_oxidase_su6a"/>
</dbReference>